<gene>
    <name evidence="5" type="ORF">HW564_09155</name>
</gene>
<comment type="caution">
    <text evidence="5">The sequence shown here is derived from an EMBL/GenBank/DDBJ whole genome shotgun (WGS) entry which is preliminary data.</text>
</comment>
<dbReference type="Gene3D" id="3.90.226.10">
    <property type="entry name" value="2-enoyl-CoA Hydratase, Chain A, domain 1"/>
    <property type="match status" value="1"/>
</dbReference>
<dbReference type="CDD" id="cd06558">
    <property type="entry name" value="crotonase-like"/>
    <property type="match status" value="1"/>
</dbReference>
<keyword evidence="3" id="KW-0378">Hydrolase</keyword>
<dbReference type="EMBL" id="JABXIY010000024">
    <property type="protein sequence ID" value="NVK97082.1"/>
    <property type="molecule type" value="Genomic_DNA"/>
</dbReference>
<evidence type="ECO:0000313" key="6">
    <source>
        <dbReference type="Proteomes" id="UP000565723"/>
    </source>
</evidence>
<organism evidence="5 6">
    <name type="scientific">Ruegeria pomeroyi</name>
    <dbReference type="NCBI Taxonomy" id="89184"/>
    <lineage>
        <taxon>Bacteria</taxon>
        <taxon>Pseudomonadati</taxon>
        <taxon>Pseudomonadota</taxon>
        <taxon>Alphaproteobacteria</taxon>
        <taxon>Rhodobacterales</taxon>
        <taxon>Roseobacteraceae</taxon>
        <taxon>Ruegeria</taxon>
    </lineage>
</organism>
<reference evidence="5 6" key="1">
    <citation type="journal article" date="2020" name="Proc. Natl. Acad. Sci. U.S.A.">
        <title>Ecological drivers of bacterial community assembly in synthetic phycospheres.</title>
        <authorList>
            <person name="Fu H."/>
            <person name="Uchimiya M."/>
            <person name="Gore J."/>
            <person name="Moran M.A."/>
        </authorList>
    </citation>
    <scope>NUCLEOTIDE SEQUENCE [LARGE SCALE GENOMIC DNA]</scope>
    <source>
        <strain evidence="5">HF-Din03</strain>
    </source>
</reference>
<evidence type="ECO:0000256" key="3">
    <source>
        <dbReference type="ARBA" id="ARBA00022801"/>
    </source>
</evidence>
<dbReference type="EC" id="3.1.2.4" evidence="2"/>
<dbReference type="AlphaFoldDB" id="A0A850LHP4"/>
<dbReference type="GO" id="GO:0016853">
    <property type="term" value="F:isomerase activity"/>
    <property type="evidence" value="ECO:0007669"/>
    <property type="project" value="UniProtKB-KW"/>
</dbReference>
<dbReference type="SUPFAM" id="SSF52096">
    <property type="entry name" value="ClpP/crotonase"/>
    <property type="match status" value="1"/>
</dbReference>
<dbReference type="NCBIfam" id="NF004127">
    <property type="entry name" value="PRK05617.1"/>
    <property type="match status" value="1"/>
</dbReference>
<proteinExistence type="predicted"/>
<dbReference type="PANTHER" id="PTHR43176">
    <property type="entry name" value="3-HYDROXYISOBUTYRYL-COA HYDROLASE-RELATED"/>
    <property type="match status" value="1"/>
</dbReference>
<dbReference type="GO" id="GO:0006574">
    <property type="term" value="P:L-valine catabolic process"/>
    <property type="evidence" value="ECO:0007669"/>
    <property type="project" value="TreeGrafter"/>
</dbReference>
<comment type="catalytic activity">
    <reaction evidence="1">
        <text>3-hydroxy-2-methylpropanoyl-CoA + H2O = 3-hydroxy-2-methylpropanoate + CoA + H(+)</text>
        <dbReference type="Rhea" id="RHEA:20888"/>
        <dbReference type="ChEBI" id="CHEBI:11805"/>
        <dbReference type="ChEBI" id="CHEBI:15377"/>
        <dbReference type="ChEBI" id="CHEBI:15378"/>
        <dbReference type="ChEBI" id="CHEBI:57287"/>
        <dbReference type="ChEBI" id="CHEBI:57340"/>
        <dbReference type="EC" id="3.1.2.4"/>
    </reaction>
</comment>
<protein>
    <recommendedName>
        <fullName evidence="2">3-hydroxyisobutyryl-CoA hydrolase</fullName>
        <ecNumber evidence="2">3.1.2.4</ecNumber>
    </recommendedName>
</protein>
<dbReference type="InterPro" id="IPR045004">
    <property type="entry name" value="ECH_dom"/>
</dbReference>
<dbReference type="GO" id="GO:0005829">
    <property type="term" value="C:cytosol"/>
    <property type="evidence" value="ECO:0007669"/>
    <property type="project" value="TreeGrafter"/>
</dbReference>
<evidence type="ECO:0000259" key="4">
    <source>
        <dbReference type="Pfam" id="PF16113"/>
    </source>
</evidence>
<dbReference type="GO" id="GO:0003860">
    <property type="term" value="F:3-hydroxyisobutyryl-CoA hydrolase activity"/>
    <property type="evidence" value="ECO:0007669"/>
    <property type="project" value="UniProtKB-EC"/>
</dbReference>
<dbReference type="RefSeq" id="WP_011047934.1">
    <property type="nucleotide sequence ID" value="NZ_CP076685.1"/>
</dbReference>
<dbReference type="InterPro" id="IPR029045">
    <property type="entry name" value="ClpP/crotonase-like_dom_sf"/>
</dbReference>
<feature type="domain" description="Enoyl-CoA hydratase/isomerase" evidence="4">
    <location>
        <begin position="13"/>
        <end position="323"/>
    </location>
</feature>
<evidence type="ECO:0000256" key="1">
    <source>
        <dbReference type="ARBA" id="ARBA00001709"/>
    </source>
</evidence>
<sequence length="348" mass="37758">MADIDIRVTGRAGRITLTRPQALNAMSYDMCMAIDAALRNWREDDDVALVIIDAEGDKAFCAGGDIAELYDTGTKGNYDYGRTFWRDEYRMNAMIFEYPKPVVSFMQGFTMGGGVGIGCHGSHRVVGESSKIAMPECGIGLVPDVGGTLMLALAPGRLGEYLGTTAGRMGPDDAIFAGFADIYIPQGDWAGLIEMLEASGDPALLAPHAQTPPPGELRAMQAEIDRHFGGETLGDILTSLKGDGGEFSSKILASLRRNSPLSMACTVEMLHRLRGATLSIRKALELEYRFTYRAMDKGDFLEGIRAQIIDKDRNPRWQYADLTVPAVAVSAMLQPLGAEALTFEEEEA</sequence>
<dbReference type="PANTHER" id="PTHR43176:SF3">
    <property type="entry name" value="3-HYDROXYISOBUTYRYL-COA HYDROLASE, MITOCHONDRIAL"/>
    <property type="match status" value="1"/>
</dbReference>
<dbReference type="Pfam" id="PF16113">
    <property type="entry name" value="ECH_2"/>
    <property type="match status" value="1"/>
</dbReference>
<evidence type="ECO:0000256" key="2">
    <source>
        <dbReference type="ARBA" id="ARBA00011915"/>
    </source>
</evidence>
<keyword evidence="5" id="KW-0413">Isomerase</keyword>
<accession>A0A850LHP4</accession>
<dbReference type="OMA" id="AYRNNEH"/>
<dbReference type="InterPro" id="IPR032259">
    <property type="entry name" value="HIBYL-CoA-H"/>
</dbReference>
<name>A0A850LHP4_9RHOB</name>
<dbReference type="Proteomes" id="UP000565723">
    <property type="component" value="Unassembled WGS sequence"/>
</dbReference>
<evidence type="ECO:0000313" key="5">
    <source>
        <dbReference type="EMBL" id="NVK97082.1"/>
    </source>
</evidence>